<dbReference type="InterPro" id="IPR024087">
    <property type="entry name" value="Creatininase-like_sf"/>
</dbReference>
<keyword evidence="2" id="KW-0479">Metal-binding</keyword>
<keyword evidence="3" id="KW-0378">Hydrolase</keyword>
<proteinExistence type="inferred from homology"/>
<dbReference type="InterPro" id="IPR003785">
    <property type="entry name" value="Creatininase/forma_Hydrolase"/>
</dbReference>
<evidence type="ECO:0000256" key="4">
    <source>
        <dbReference type="ARBA" id="ARBA00022833"/>
    </source>
</evidence>
<protein>
    <submittedName>
        <fullName evidence="6">Creatininase family protein</fullName>
    </submittedName>
</protein>
<evidence type="ECO:0000256" key="3">
    <source>
        <dbReference type="ARBA" id="ARBA00022801"/>
    </source>
</evidence>
<accession>A0ABT2TVX1</accession>
<dbReference type="SUPFAM" id="SSF102215">
    <property type="entry name" value="Creatininase"/>
    <property type="match status" value="1"/>
</dbReference>
<comment type="caution">
    <text evidence="6">The sequence shown here is derived from an EMBL/GenBank/DDBJ whole genome shotgun (WGS) entry which is preliminary data.</text>
</comment>
<comment type="cofactor">
    <cofactor evidence="1">
        <name>Zn(2+)</name>
        <dbReference type="ChEBI" id="CHEBI:29105"/>
    </cofactor>
</comment>
<evidence type="ECO:0000313" key="7">
    <source>
        <dbReference type="Proteomes" id="UP001652409"/>
    </source>
</evidence>
<dbReference type="EMBL" id="JAOQJL010000017">
    <property type="protein sequence ID" value="MCU6765707.1"/>
    <property type="molecule type" value="Genomic_DNA"/>
</dbReference>
<name>A0ABT2TVX1_9FIRM</name>
<dbReference type="PANTHER" id="PTHR35005:SF1">
    <property type="entry name" value="2-AMINO-5-FORMYLAMINO-6-RIBOSYLAMINOPYRIMIDIN-4(3H)-ONE 5'-MONOPHOSPHATE DEFORMYLASE"/>
    <property type="match status" value="1"/>
</dbReference>
<evidence type="ECO:0000256" key="5">
    <source>
        <dbReference type="ARBA" id="ARBA00024029"/>
    </source>
</evidence>
<evidence type="ECO:0000313" key="6">
    <source>
        <dbReference type="EMBL" id="MCU6765707.1"/>
    </source>
</evidence>
<evidence type="ECO:0000256" key="2">
    <source>
        <dbReference type="ARBA" id="ARBA00022723"/>
    </source>
</evidence>
<gene>
    <name evidence="6" type="ORF">OCV61_09830</name>
</gene>
<dbReference type="Pfam" id="PF02633">
    <property type="entry name" value="Creatininase"/>
    <property type="match status" value="1"/>
</dbReference>
<dbReference type="RefSeq" id="WP_158421660.1">
    <property type="nucleotide sequence ID" value="NZ_JAOQJL010000017.1"/>
</dbReference>
<organism evidence="6 7">
    <name type="scientific">Blautia ammoniilytica</name>
    <dbReference type="NCBI Taxonomy" id="2981782"/>
    <lineage>
        <taxon>Bacteria</taxon>
        <taxon>Bacillati</taxon>
        <taxon>Bacillota</taxon>
        <taxon>Clostridia</taxon>
        <taxon>Lachnospirales</taxon>
        <taxon>Lachnospiraceae</taxon>
        <taxon>Blautia</taxon>
    </lineage>
</organism>
<dbReference type="Gene3D" id="3.40.50.10310">
    <property type="entry name" value="Creatininase"/>
    <property type="match status" value="1"/>
</dbReference>
<dbReference type="Proteomes" id="UP001652409">
    <property type="component" value="Unassembled WGS sequence"/>
</dbReference>
<keyword evidence="7" id="KW-1185">Reference proteome</keyword>
<comment type="similarity">
    <text evidence="5">Belongs to the creatininase superfamily.</text>
</comment>
<dbReference type="PANTHER" id="PTHR35005">
    <property type="entry name" value="3-DEHYDRO-SCYLLO-INOSOSE HYDROLASE"/>
    <property type="match status" value="1"/>
</dbReference>
<evidence type="ECO:0000256" key="1">
    <source>
        <dbReference type="ARBA" id="ARBA00001947"/>
    </source>
</evidence>
<keyword evidence="4" id="KW-0862">Zinc</keyword>
<sequence>MFYKYYDELTWEEVEKLDKEKCCVLLPLSSIEQHGKHLPVGTDDYILRMCMEQLEEKENPSDITFLCLPILGIGTSDEHMTFPGTISFSATTYFAIINDIVTALAKHGFKKLVTVNGHGGNTSLLAGFSQEMNLKHHVVVYNLEIPAIYNNCNCVESLKDIYVPVDIHAGDMETSMMLYKEKELVHMEKAVNVDVEFEPYFSGWLTRDFSETGTLGRPLLATEEKGKLLLDYITDTMAKILVKIGKK</sequence>
<reference evidence="6 7" key="1">
    <citation type="journal article" date="2021" name="ISME Commun">
        <title>Automated analysis of genomic sequences facilitates high-throughput and comprehensive description of bacteria.</title>
        <authorList>
            <person name="Hitch T.C.A."/>
        </authorList>
    </citation>
    <scope>NUCLEOTIDE SEQUENCE [LARGE SCALE GENOMIC DNA]</scope>
    <source>
        <strain evidence="6 7">Sanger_23</strain>
    </source>
</reference>